<evidence type="ECO:0000313" key="3">
    <source>
        <dbReference type="Proteomes" id="UP000271125"/>
    </source>
</evidence>
<evidence type="ECO:0000313" key="2">
    <source>
        <dbReference type="EMBL" id="RKX71896.1"/>
    </source>
</evidence>
<reference evidence="2 3" key="1">
    <citation type="submission" date="2018-06" db="EMBL/GenBank/DDBJ databases">
        <title>Extensive metabolic versatility and redundancy in microbially diverse, dynamic hydrothermal sediments.</title>
        <authorList>
            <person name="Dombrowski N."/>
            <person name="Teske A."/>
            <person name="Baker B.J."/>
        </authorList>
    </citation>
    <scope>NUCLEOTIDE SEQUENCE [LARGE SCALE GENOMIC DNA]</scope>
    <source>
        <strain evidence="2">B10_G13</strain>
    </source>
</reference>
<keyword evidence="1" id="KW-1133">Transmembrane helix</keyword>
<dbReference type="Proteomes" id="UP000271125">
    <property type="component" value="Unassembled WGS sequence"/>
</dbReference>
<dbReference type="AlphaFoldDB" id="A0A660SP68"/>
<name>A0A660SP68_UNCT6</name>
<keyword evidence="1" id="KW-0812">Transmembrane</keyword>
<comment type="caution">
    <text evidence="2">The sequence shown here is derived from an EMBL/GenBank/DDBJ whole genome shotgun (WGS) entry which is preliminary data.</text>
</comment>
<feature type="transmembrane region" description="Helical" evidence="1">
    <location>
        <begin position="184"/>
        <end position="202"/>
    </location>
</feature>
<dbReference type="EMBL" id="QNBD01000070">
    <property type="protein sequence ID" value="RKX71896.1"/>
    <property type="molecule type" value="Genomic_DNA"/>
</dbReference>
<proteinExistence type="predicted"/>
<sequence>MKGIDKSNIVLCIFILLPFVVFCDNNIQTIINESLETHLILTNNNPTIGEEFEIIYTIKLKENCDSSILNVFLKNLSVTVNCFPQGSLKFLGKDSLSSLNITPVKYQQLKVKCKIVEWVKKIYIDANTIYSPDKGEQNFSCGAEEIILYLKNRSTGQYSIDSKEKNLETKISKRESKKDLPNKYILILAGTAIFMISLLFAFKR</sequence>
<evidence type="ECO:0000256" key="1">
    <source>
        <dbReference type="SAM" id="Phobius"/>
    </source>
</evidence>
<gene>
    <name evidence="2" type="ORF">DRP43_02030</name>
</gene>
<keyword evidence="1" id="KW-0472">Membrane</keyword>
<accession>A0A660SP68</accession>
<organism evidence="2 3">
    <name type="scientific">candidate division TA06 bacterium</name>
    <dbReference type="NCBI Taxonomy" id="2250710"/>
    <lineage>
        <taxon>Bacteria</taxon>
        <taxon>Bacteria division TA06</taxon>
    </lineage>
</organism>
<protein>
    <submittedName>
        <fullName evidence="2">Uncharacterized protein</fullName>
    </submittedName>
</protein>